<evidence type="ECO:0000313" key="1">
    <source>
        <dbReference type="EMBL" id="KON72612.1"/>
    </source>
</evidence>
<evidence type="ECO:0000313" key="2">
    <source>
        <dbReference type="Proteomes" id="UP000037387"/>
    </source>
</evidence>
<protein>
    <submittedName>
        <fullName evidence="1">Uncharacterized protein</fullName>
    </submittedName>
</protein>
<dbReference type="PROSITE" id="PS51318">
    <property type="entry name" value="TAT"/>
    <property type="match status" value="1"/>
</dbReference>
<dbReference type="AlphaFoldDB" id="A0A0M0F5F8"/>
<keyword evidence="2" id="KW-1185">Reference proteome</keyword>
<gene>
    <name evidence="1" type="ORF">M768_13980</name>
</gene>
<dbReference type="RefSeq" id="WP_186008880.1">
    <property type="nucleotide sequence ID" value="NZ_KQ435292.1"/>
</dbReference>
<dbReference type="InterPro" id="IPR006311">
    <property type="entry name" value="TAT_signal"/>
</dbReference>
<dbReference type="EMBL" id="ATNL01000011">
    <property type="protein sequence ID" value="KON72612.1"/>
    <property type="molecule type" value="Genomic_DNA"/>
</dbReference>
<comment type="caution">
    <text evidence="1">The sequence shown here is derived from an EMBL/GenBank/DDBJ whole genome shotgun (WGS) entry which is preliminary data.</text>
</comment>
<dbReference type="Proteomes" id="UP000037387">
    <property type="component" value="Unassembled WGS sequence"/>
</dbReference>
<sequence>MSSRTRRRAARLVRRVAAAAGIGAAALALGTALAVLAVHVFILEPLRVLAHLIGATP</sequence>
<proteinExistence type="predicted"/>
<dbReference type="PATRIC" id="fig|1350482.3.peg.3132"/>
<reference evidence="1 2" key="1">
    <citation type="journal article" date="2015" name="Sci. Rep.">
        <title>Functional and structural properties of a novel cellulosome-like multienzyme complex: efficient glycoside hydrolysis of water-insoluble 7-xylosyl-10-deacetylpaclitaxel.</title>
        <authorList>
            <person name="Dou T.Y."/>
            <person name="Luan H.W."/>
            <person name="Ge G.B."/>
            <person name="Dong M.M."/>
            <person name="Zou H.F."/>
            <person name="He Y.Q."/>
            <person name="Cui P."/>
            <person name="Wang J.Y."/>
            <person name="Hao D.C."/>
            <person name="Yang S.L."/>
            <person name="Yang L."/>
        </authorList>
    </citation>
    <scope>NUCLEOTIDE SEQUENCE [LARGE SCALE GENOMIC DNA]</scope>
    <source>
        <strain evidence="1 2">F16</strain>
    </source>
</reference>
<organism evidence="1 2">
    <name type="scientific">Cellulosimicrobium cellulans F16</name>
    <dbReference type="NCBI Taxonomy" id="1350482"/>
    <lineage>
        <taxon>Bacteria</taxon>
        <taxon>Bacillati</taxon>
        <taxon>Actinomycetota</taxon>
        <taxon>Actinomycetes</taxon>
        <taxon>Micrococcales</taxon>
        <taxon>Promicromonosporaceae</taxon>
        <taxon>Cellulosimicrobium</taxon>
    </lineage>
</organism>
<accession>A0A0M0F5F8</accession>
<name>A0A0M0F5F8_CELCE</name>